<evidence type="ECO:0000313" key="5">
    <source>
        <dbReference type="Proteomes" id="UP001268036"/>
    </source>
</evidence>
<protein>
    <recommendedName>
        <fullName evidence="6">Curlin associated repeat-containing protein</fullName>
    </recommendedName>
</protein>
<comment type="caution">
    <text evidence="4">The sequence shown here is derived from an EMBL/GenBank/DDBJ whole genome shotgun (WGS) entry which is preliminary data.</text>
</comment>
<reference evidence="4" key="1">
    <citation type="submission" date="2023-08" db="EMBL/GenBank/DDBJ databases">
        <title>Functional and genomic diversity of the sorghum phyllosphere microbiome.</title>
        <authorList>
            <person name="Shade A."/>
        </authorList>
    </citation>
    <scope>NUCLEOTIDE SEQUENCE</scope>
    <source>
        <strain evidence="4">SORGH_AS_0201</strain>
    </source>
</reference>
<evidence type="ECO:0000313" key="4">
    <source>
        <dbReference type="EMBL" id="MDR6234130.1"/>
    </source>
</evidence>
<dbReference type="AlphaFoldDB" id="A0AAJ2BKL8"/>
<sequence length="372" mass="39540">MPAINLFTCLGLLGLTSTAWALDNQTLVDQRGDRLGAFLTQDADTRQGRLEVVQTGRASQAYLTQSASLSDSTRVEQGGLGNFANITQAAGGAREVAIDQREANQSHAYVYQGHGHGQRNRVDIVQDGRLNEALVRQGGDDQQVRIEQSGARNGIELFQDGRDSGTRSRLKQVGDDHIQDVLSLGARNEVDLLQGGAANQAQVEQRGDDNYAGARQGARQQELRLIQTGNSNDARVQQNGLADRPQRISAVQLGDDNTAQLLVTGEGNTLDLQQQGSRNTAGILIGGDDARLTLVTTGNDNAFRANGDGGDIELSVTQLGEGHVFSASLLSAAQVEASQQGFGQRAVISQLSEGNSLSLRQSGQGNSATIQQ</sequence>
<proteinExistence type="inferred from homology"/>
<dbReference type="GO" id="GO:0007155">
    <property type="term" value="P:cell adhesion"/>
    <property type="evidence" value="ECO:0007669"/>
    <property type="project" value="InterPro"/>
</dbReference>
<dbReference type="RefSeq" id="WP_309757617.1">
    <property type="nucleotide sequence ID" value="NZ_JAVJAF010000001.1"/>
</dbReference>
<accession>A0AAJ2BKL8</accession>
<evidence type="ECO:0000256" key="3">
    <source>
        <dbReference type="SAM" id="SignalP"/>
    </source>
</evidence>
<dbReference type="Pfam" id="PF07012">
    <property type="entry name" value="Curlin_rpt"/>
    <property type="match status" value="2"/>
</dbReference>
<dbReference type="EMBL" id="JAVJAF010000001">
    <property type="protein sequence ID" value="MDR6234130.1"/>
    <property type="molecule type" value="Genomic_DNA"/>
</dbReference>
<evidence type="ECO:0000256" key="2">
    <source>
        <dbReference type="ARBA" id="ARBA00022729"/>
    </source>
</evidence>
<evidence type="ECO:0008006" key="6">
    <source>
        <dbReference type="Google" id="ProtNLM"/>
    </source>
</evidence>
<dbReference type="Proteomes" id="UP001268036">
    <property type="component" value="Unassembled WGS sequence"/>
</dbReference>
<keyword evidence="2 3" id="KW-0732">Signal</keyword>
<feature type="signal peptide" evidence="3">
    <location>
        <begin position="1"/>
        <end position="21"/>
    </location>
</feature>
<name>A0AAJ2BKL8_9PSED</name>
<organism evidence="4 5">
    <name type="scientific">Pseudomonas oryzihabitans</name>
    <dbReference type="NCBI Taxonomy" id="47885"/>
    <lineage>
        <taxon>Bacteria</taxon>
        <taxon>Pseudomonadati</taxon>
        <taxon>Pseudomonadota</taxon>
        <taxon>Gammaproteobacteria</taxon>
        <taxon>Pseudomonadales</taxon>
        <taxon>Pseudomonadaceae</taxon>
        <taxon>Pseudomonas</taxon>
    </lineage>
</organism>
<evidence type="ECO:0000256" key="1">
    <source>
        <dbReference type="ARBA" id="ARBA00009766"/>
    </source>
</evidence>
<comment type="similarity">
    <text evidence="1">Belongs to the CsgA/CsgB family.</text>
</comment>
<dbReference type="GO" id="GO:0009289">
    <property type="term" value="C:pilus"/>
    <property type="evidence" value="ECO:0007669"/>
    <property type="project" value="InterPro"/>
</dbReference>
<gene>
    <name evidence="4" type="ORF">QE440_001871</name>
</gene>
<dbReference type="InterPro" id="IPR009742">
    <property type="entry name" value="Curlin_rpt"/>
</dbReference>
<feature type="chain" id="PRO_5042563829" description="Curlin associated repeat-containing protein" evidence="3">
    <location>
        <begin position="22"/>
        <end position="372"/>
    </location>
</feature>